<gene>
    <name evidence="2" type="ORF">SO694_00013143</name>
</gene>
<evidence type="ECO:0008006" key="4">
    <source>
        <dbReference type="Google" id="ProtNLM"/>
    </source>
</evidence>
<evidence type="ECO:0000256" key="1">
    <source>
        <dbReference type="SAM" id="MobiDB-lite"/>
    </source>
</evidence>
<feature type="region of interest" description="Disordered" evidence="1">
    <location>
        <begin position="335"/>
        <end position="364"/>
    </location>
</feature>
<name>A0ABR1G1A0_AURAN</name>
<dbReference type="EMBL" id="JBBJCI010000146">
    <property type="protein sequence ID" value="KAK7242191.1"/>
    <property type="molecule type" value="Genomic_DNA"/>
</dbReference>
<proteinExistence type="predicted"/>
<feature type="region of interest" description="Disordered" evidence="1">
    <location>
        <begin position="1"/>
        <end position="26"/>
    </location>
</feature>
<reference evidence="2 3" key="1">
    <citation type="submission" date="2024-03" db="EMBL/GenBank/DDBJ databases">
        <title>Aureococcus anophagefferens CCMP1851 and Kratosvirus quantuckense: Draft genome of a second virus-susceptible host strain in the model system.</title>
        <authorList>
            <person name="Chase E."/>
            <person name="Truchon A.R."/>
            <person name="Schepens W."/>
            <person name="Wilhelm S.W."/>
        </authorList>
    </citation>
    <scope>NUCLEOTIDE SEQUENCE [LARGE SCALE GENOMIC DNA]</scope>
    <source>
        <strain evidence="2 3">CCMP1851</strain>
    </source>
</reference>
<comment type="caution">
    <text evidence="2">The sequence shown here is derived from an EMBL/GenBank/DDBJ whole genome shotgun (WGS) entry which is preliminary data.</text>
</comment>
<feature type="region of interest" description="Disordered" evidence="1">
    <location>
        <begin position="57"/>
        <end position="86"/>
    </location>
</feature>
<protein>
    <recommendedName>
        <fullName evidence="4">DUF218 domain-containing protein</fullName>
    </recommendedName>
</protein>
<feature type="compositionally biased region" description="Pro residues" evidence="1">
    <location>
        <begin position="344"/>
        <end position="357"/>
    </location>
</feature>
<organism evidence="2 3">
    <name type="scientific">Aureococcus anophagefferens</name>
    <name type="common">Harmful bloom alga</name>
    <dbReference type="NCBI Taxonomy" id="44056"/>
    <lineage>
        <taxon>Eukaryota</taxon>
        <taxon>Sar</taxon>
        <taxon>Stramenopiles</taxon>
        <taxon>Ochrophyta</taxon>
        <taxon>Pelagophyceae</taxon>
        <taxon>Pelagomonadales</taxon>
        <taxon>Pelagomonadaceae</taxon>
        <taxon>Aureococcus</taxon>
    </lineage>
</organism>
<dbReference type="InterPro" id="IPR055323">
    <property type="entry name" value="C57A10.07/YOR238W"/>
</dbReference>
<keyword evidence="3" id="KW-1185">Reference proteome</keyword>
<evidence type="ECO:0000313" key="2">
    <source>
        <dbReference type="EMBL" id="KAK7242191.1"/>
    </source>
</evidence>
<evidence type="ECO:0000313" key="3">
    <source>
        <dbReference type="Proteomes" id="UP001363151"/>
    </source>
</evidence>
<dbReference type="PANTHER" id="PTHR28110">
    <property type="entry name" value="TRANSMEMBRANE PROTEIN"/>
    <property type="match status" value="1"/>
</dbReference>
<dbReference type="PANTHER" id="PTHR28110:SF1">
    <property type="entry name" value="TRANSMEMBRANE PROTEIN"/>
    <property type="match status" value="1"/>
</dbReference>
<accession>A0ABR1G1A0</accession>
<sequence length="364" mass="39682">MQRKSSAPADGAALPSADPRRRRRRPQALRRVLRWSAYAVVACLAARGAADLFASERPDADAGPQLRGGGPARARSDPRASAGARAAGDAGGLRRLVVVAGHAVTMAESLEGVEENDASWYLLGYQRGRDLPREFVKHARRGAELAAGRDDALLVFSGGQTRRDAGPRSEAQSYWLLAEHFGWWGLPGVAARATTEEYARDSYENLLFSICRFREVAGDYPEAVDVVSFDFKERRFVDLHAPAIRFPKDAFHFEAVPVDGGSRFDGAAAAEGEAAAAAAFEEDPYGCDGELHAKRRSRDPFHRGVPYGTVCPELGGLLAHCGDRLYQEALPWTGDRGVPQFARGPPPKMLRPRGPPPPRRHHRT</sequence>
<dbReference type="Proteomes" id="UP001363151">
    <property type="component" value="Unassembled WGS sequence"/>
</dbReference>